<accession>A0A075LG40</accession>
<accession>A0AAX2EI02</accession>
<keyword evidence="3 5" id="KW-1133">Transmembrane helix</keyword>
<evidence type="ECO:0000313" key="7">
    <source>
        <dbReference type="EMBL" id="AIF65389.1"/>
    </source>
</evidence>
<evidence type="ECO:0000259" key="6">
    <source>
        <dbReference type="Pfam" id="PF12698"/>
    </source>
</evidence>
<feature type="transmembrane region" description="Helical" evidence="5">
    <location>
        <begin position="209"/>
        <end position="227"/>
    </location>
</feature>
<dbReference type="GO" id="GO:0016020">
    <property type="term" value="C:membrane"/>
    <property type="evidence" value="ECO:0007669"/>
    <property type="project" value="UniProtKB-SubCell"/>
</dbReference>
<dbReference type="AlphaFoldDB" id="A0A075LG40"/>
<evidence type="ECO:0000313" key="9">
    <source>
        <dbReference type="Proteomes" id="UP000027980"/>
    </source>
</evidence>
<dbReference type="GO" id="GO:0140359">
    <property type="term" value="F:ABC-type transporter activity"/>
    <property type="evidence" value="ECO:0007669"/>
    <property type="project" value="InterPro"/>
</dbReference>
<dbReference type="PANTHER" id="PTHR43471:SF1">
    <property type="entry name" value="ABC TRANSPORTER PERMEASE PROTEIN NOSY-RELATED"/>
    <property type="match status" value="1"/>
</dbReference>
<feature type="transmembrane region" description="Helical" evidence="5">
    <location>
        <begin position="21"/>
        <end position="40"/>
    </location>
</feature>
<dbReference type="GeneID" id="34222489"/>
<dbReference type="EMBL" id="FOCD01000003">
    <property type="protein sequence ID" value="SEN73343.1"/>
    <property type="molecule type" value="Genomic_DNA"/>
</dbReference>
<sequence>MNAARISAMLVKEYHDAKSNVQVLSVVIVPIFLAILYSRMDGEQSFAASFVFIMTVTFVTMYVQALLLAEEKEKNTLQVLLLSPASSADIMIGKSIISVILTVIVLVVSMLIIDVNVESPIMLSVTLVLGVILFVALGTLVGLLSENLVQTTVYLLPLSFVFGFGPMIQMYFSEGIVADILGYTPGSFMMEACLAAISGEAFSSYREDIIWLVGWTVAALVVTFITFKKKSLSK</sequence>
<keyword evidence="2 5" id="KW-0812">Transmembrane</keyword>
<evidence type="ECO:0000313" key="10">
    <source>
        <dbReference type="Proteomes" id="UP000199735"/>
    </source>
</evidence>
<dbReference type="EMBL" id="CP008876">
    <property type="protein sequence ID" value="AIF65389.1"/>
    <property type="molecule type" value="Genomic_DNA"/>
</dbReference>
<dbReference type="Pfam" id="PF12698">
    <property type="entry name" value="ABC2_membrane_3"/>
    <property type="match status" value="1"/>
</dbReference>
<evidence type="ECO:0000256" key="4">
    <source>
        <dbReference type="ARBA" id="ARBA00023136"/>
    </source>
</evidence>
<dbReference type="KEGG" id="tap:GZ22_01085"/>
<comment type="subcellular location">
    <subcellularLocation>
        <location evidence="1">Membrane</location>
        <topology evidence="1">Multi-pass membrane protein</topology>
    </subcellularLocation>
</comment>
<evidence type="ECO:0000256" key="1">
    <source>
        <dbReference type="ARBA" id="ARBA00004141"/>
    </source>
</evidence>
<feature type="transmembrane region" description="Helical" evidence="5">
    <location>
        <begin position="119"/>
        <end position="141"/>
    </location>
</feature>
<evidence type="ECO:0000313" key="8">
    <source>
        <dbReference type="EMBL" id="SEN73343.1"/>
    </source>
</evidence>
<dbReference type="InterPro" id="IPR013525">
    <property type="entry name" value="ABC2_TM"/>
</dbReference>
<feature type="transmembrane region" description="Helical" evidence="5">
    <location>
        <begin position="46"/>
        <end position="69"/>
    </location>
</feature>
<feature type="domain" description="ABC-2 type transporter transmembrane" evidence="6">
    <location>
        <begin position="31"/>
        <end position="224"/>
    </location>
</feature>
<evidence type="ECO:0000256" key="2">
    <source>
        <dbReference type="ARBA" id="ARBA00022692"/>
    </source>
</evidence>
<dbReference type="Proteomes" id="UP000199735">
    <property type="component" value="Unassembled WGS sequence"/>
</dbReference>
<dbReference type="RefSeq" id="WP_038557854.1">
    <property type="nucleotide sequence ID" value="NZ_CP008876.1"/>
</dbReference>
<dbReference type="Proteomes" id="UP000027980">
    <property type="component" value="Chromosome"/>
</dbReference>
<feature type="transmembrane region" description="Helical" evidence="5">
    <location>
        <begin position="153"/>
        <end position="172"/>
    </location>
</feature>
<dbReference type="PANTHER" id="PTHR43471">
    <property type="entry name" value="ABC TRANSPORTER PERMEASE"/>
    <property type="match status" value="1"/>
</dbReference>
<reference evidence="7 9" key="1">
    <citation type="submission" date="2014-07" db="EMBL/GenBank/DDBJ databases">
        <title>Complete genome sequence of a moderately halophilic bacterium Terribacillus aidingensis MP602, isolated from Cryptomeria fortunei in Tianmu mountain in China.</title>
        <authorList>
            <person name="Wang Y."/>
            <person name="Lu P."/>
            <person name="Zhang L."/>
        </authorList>
    </citation>
    <scope>NUCLEOTIDE SEQUENCE [LARGE SCALE GENOMIC DNA]</scope>
    <source>
        <strain evidence="7 9">MP602</strain>
    </source>
</reference>
<dbReference type="HOGENOM" id="CLU_098606_0_1_9"/>
<gene>
    <name evidence="7" type="ORF">GZ22_01085</name>
    <name evidence="8" type="ORF">SAMN04489762_2699</name>
</gene>
<organism evidence="7 9">
    <name type="scientific">Terribacillus saccharophilus</name>
    <dbReference type="NCBI Taxonomy" id="361277"/>
    <lineage>
        <taxon>Bacteria</taxon>
        <taxon>Bacillati</taxon>
        <taxon>Bacillota</taxon>
        <taxon>Bacilli</taxon>
        <taxon>Bacillales</taxon>
        <taxon>Bacillaceae</taxon>
        <taxon>Terribacillus</taxon>
    </lineage>
</organism>
<dbReference type="OrthoDB" id="3182222at2"/>
<protein>
    <submittedName>
        <fullName evidence="8">ABC-2 type transport system permease protein</fullName>
    </submittedName>
</protein>
<evidence type="ECO:0000256" key="3">
    <source>
        <dbReference type="ARBA" id="ARBA00022989"/>
    </source>
</evidence>
<name>A0A075LG40_9BACI</name>
<feature type="transmembrane region" description="Helical" evidence="5">
    <location>
        <begin position="90"/>
        <end position="113"/>
    </location>
</feature>
<reference evidence="8 10" key="2">
    <citation type="submission" date="2016-10" db="EMBL/GenBank/DDBJ databases">
        <authorList>
            <person name="Varghese N."/>
            <person name="Submissions S."/>
        </authorList>
    </citation>
    <scope>NUCLEOTIDE SEQUENCE [LARGE SCALE GENOMIC DNA]</scope>
    <source>
        <strain evidence="8 10">DSM 21619</strain>
    </source>
</reference>
<proteinExistence type="predicted"/>
<evidence type="ECO:0000256" key="5">
    <source>
        <dbReference type="SAM" id="Phobius"/>
    </source>
</evidence>
<keyword evidence="4 5" id="KW-0472">Membrane</keyword>